<gene>
    <name evidence="6" type="primary">LOC113512893</name>
</gene>
<dbReference type="GeneID" id="113512893"/>
<accession>A0A6J1WFP4</accession>
<dbReference type="AlphaFoldDB" id="A0A6J1WFP4"/>
<dbReference type="Proteomes" id="UP001652740">
    <property type="component" value="Unplaced"/>
</dbReference>
<comment type="subcellular location">
    <subcellularLocation>
        <location evidence="1">Secreted</location>
    </subcellularLocation>
</comment>
<dbReference type="InterPro" id="IPR029277">
    <property type="entry name" value="SVWC_dom"/>
</dbReference>
<dbReference type="Pfam" id="PF15430">
    <property type="entry name" value="SVWC"/>
    <property type="match status" value="1"/>
</dbReference>
<evidence type="ECO:0000313" key="6">
    <source>
        <dbReference type="RefSeq" id="XP_026752652.2"/>
    </source>
</evidence>
<name>A0A6J1WFP4_GALME</name>
<feature type="chain" id="PRO_5046804464" evidence="3">
    <location>
        <begin position="22"/>
        <end position="113"/>
    </location>
</feature>
<keyword evidence="2" id="KW-0964">Secreted</keyword>
<dbReference type="KEGG" id="gmw:113512893"/>
<evidence type="ECO:0000259" key="4">
    <source>
        <dbReference type="SMART" id="SM01318"/>
    </source>
</evidence>
<reference evidence="6" key="1">
    <citation type="submission" date="2025-08" db="UniProtKB">
        <authorList>
            <consortium name="RefSeq"/>
        </authorList>
    </citation>
    <scope>IDENTIFICATION</scope>
    <source>
        <tissue evidence="6">Whole larvae</tissue>
    </source>
</reference>
<evidence type="ECO:0000313" key="5">
    <source>
        <dbReference type="Proteomes" id="UP001652740"/>
    </source>
</evidence>
<evidence type="ECO:0000256" key="2">
    <source>
        <dbReference type="ARBA" id="ARBA00022525"/>
    </source>
</evidence>
<organism evidence="5 6">
    <name type="scientific">Galleria mellonella</name>
    <name type="common">Greater wax moth</name>
    <dbReference type="NCBI Taxonomy" id="7137"/>
    <lineage>
        <taxon>Eukaryota</taxon>
        <taxon>Metazoa</taxon>
        <taxon>Ecdysozoa</taxon>
        <taxon>Arthropoda</taxon>
        <taxon>Hexapoda</taxon>
        <taxon>Insecta</taxon>
        <taxon>Pterygota</taxon>
        <taxon>Neoptera</taxon>
        <taxon>Endopterygota</taxon>
        <taxon>Lepidoptera</taxon>
        <taxon>Glossata</taxon>
        <taxon>Ditrysia</taxon>
        <taxon>Pyraloidea</taxon>
        <taxon>Pyralidae</taxon>
        <taxon>Galleriinae</taxon>
        <taxon>Galleria</taxon>
    </lineage>
</organism>
<keyword evidence="3" id="KW-0732">Signal</keyword>
<evidence type="ECO:0000256" key="1">
    <source>
        <dbReference type="ARBA" id="ARBA00004613"/>
    </source>
</evidence>
<proteinExistence type="predicted"/>
<protein>
    <submittedName>
        <fullName evidence="6">Uncharacterized protein LOC113512893</fullName>
    </submittedName>
</protein>
<dbReference type="RefSeq" id="XP_026752652.2">
    <property type="nucleotide sequence ID" value="XM_026896851.3"/>
</dbReference>
<dbReference type="SMART" id="SM01318">
    <property type="entry name" value="SVWC"/>
    <property type="match status" value="1"/>
</dbReference>
<evidence type="ECO:0000256" key="3">
    <source>
        <dbReference type="SAM" id="SignalP"/>
    </source>
</evidence>
<feature type="signal peptide" evidence="3">
    <location>
        <begin position="1"/>
        <end position="21"/>
    </location>
</feature>
<dbReference type="GO" id="GO:0005576">
    <property type="term" value="C:extracellular region"/>
    <property type="evidence" value="ECO:0007669"/>
    <property type="project" value="UniProtKB-SubCell"/>
</dbReference>
<keyword evidence="5" id="KW-1185">Reference proteome</keyword>
<feature type="domain" description="Single" evidence="4">
    <location>
        <begin position="38"/>
        <end position="102"/>
    </location>
</feature>
<sequence>MFKMSVFLCYLMVVITGLCEARQIPPVVKPAESDAITCNFDGQILKINETYAPADGSCMYYTCHGSGNMSGVTCADFKIIEAEGWTYVEGDKSKPYPECCDYATLQNSTKLNE</sequence>